<dbReference type="RefSeq" id="WP_377823205.1">
    <property type="nucleotide sequence ID" value="NZ_JBHSWJ010000002.1"/>
</dbReference>
<protein>
    <submittedName>
        <fullName evidence="3">MerR family transcriptional regulator</fullName>
    </submittedName>
</protein>
<name>A0ABW2AUV3_9MICO</name>
<dbReference type="PRINTS" id="PR00040">
    <property type="entry name" value="HTHMERR"/>
</dbReference>
<dbReference type="SUPFAM" id="SSF46955">
    <property type="entry name" value="Putative DNA-binding domain"/>
    <property type="match status" value="1"/>
</dbReference>
<evidence type="ECO:0000313" key="3">
    <source>
        <dbReference type="EMBL" id="MFC6714650.1"/>
    </source>
</evidence>
<feature type="domain" description="HTH merR-type" evidence="2">
    <location>
        <begin position="1"/>
        <end position="70"/>
    </location>
</feature>
<proteinExistence type="predicted"/>
<dbReference type="PANTHER" id="PTHR30204">
    <property type="entry name" value="REDOX-CYCLING DRUG-SENSING TRANSCRIPTIONAL ACTIVATOR SOXR"/>
    <property type="match status" value="1"/>
</dbReference>
<dbReference type="Gene3D" id="1.10.1660.10">
    <property type="match status" value="1"/>
</dbReference>
<keyword evidence="4" id="KW-1185">Reference proteome</keyword>
<evidence type="ECO:0000259" key="2">
    <source>
        <dbReference type="PROSITE" id="PS50937"/>
    </source>
</evidence>
<evidence type="ECO:0000313" key="4">
    <source>
        <dbReference type="Proteomes" id="UP001596356"/>
    </source>
</evidence>
<dbReference type="SMART" id="SM00422">
    <property type="entry name" value="HTH_MERR"/>
    <property type="match status" value="1"/>
</dbReference>
<dbReference type="EMBL" id="JBHSWJ010000002">
    <property type="protein sequence ID" value="MFC6714650.1"/>
    <property type="molecule type" value="Genomic_DNA"/>
</dbReference>
<reference evidence="4" key="1">
    <citation type="journal article" date="2019" name="Int. J. Syst. Evol. Microbiol.">
        <title>The Global Catalogue of Microorganisms (GCM) 10K type strain sequencing project: providing services to taxonomists for standard genome sequencing and annotation.</title>
        <authorList>
            <consortium name="The Broad Institute Genomics Platform"/>
            <consortium name="The Broad Institute Genome Sequencing Center for Infectious Disease"/>
            <person name="Wu L."/>
            <person name="Ma J."/>
        </authorList>
    </citation>
    <scope>NUCLEOTIDE SEQUENCE [LARGE SCALE GENOMIC DNA]</scope>
    <source>
        <strain evidence="4">NBRC 106593</strain>
    </source>
</reference>
<dbReference type="Pfam" id="PF13411">
    <property type="entry name" value="MerR_1"/>
    <property type="match status" value="1"/>
</dbReference>
<dbReference type="InterPro" id="IPR047057">
    <property type="entry name" value="MerR_fam"/>
</dbReference>
<evidence type="ECO:0000256" key="1">
    <source>
        <dbReference type="ARBA" id="ARBA00023125"/>
    </source>
</evidence>
<dbReference type="InterPro" id="IPR009061">
    <property type="entry name" value="DNA-bd_dom_put_sf"/>
</dbReference>
<accession>A0ABW2AUV3</accession>
<dbReference type="PROSITE" id="PS50937">
    <property type="entry name" value="HTH_MERR_2"/>
    <property type="match status" value="1"/>
</dbReference>
<sequence length="194" mass="21015">MRISELAAAAGVSVPTVKFYLREGLLPPGVVVTRTTAEYDESHLSRIRTIRALSEAADLDLATIRRVIAVMDRPPDDRGELLREAQAATLRDEAPDPAGTARALVDDLGWHVDPDGPLLAALDRQVDYARRTGVVLTDQQLRDYARLIRQIAEVDVASVPGDPVGAVRQVTVGTLLTDPLLATLRRLAHQDTAG</sequence>
<gene>
    <name evidence="3" type="ORF">ACFQBT_12815</name>
</gene>
<organism evidence="3 4">
    <name type="scientific">Branchiibius cervicis</name>
    <dbReference type="NCBI Taxonomy" id="908252"/>
    <lineage>
        <taxon>Bacteria</taxon>
        <taxon>Bacillati</taxon>
        <taxon>Actinomycetota</taxon>
        <taxon>Actinomycetes</taxon>
        <taxon>Micrococcales</taxon>
        <taxon>Dermacoccaceae</taxon>
        <taxon>Branchiibius</taxon>
    </lineage>
</organism>
<keyword evidence="1" id="KW-0238">DNA-binding</keyword>
<comment type="caution">
    <text evidence="3">The sequence shown here is derived from an EMBL/GenBank/DDBJ whole genome shotgun (WGS) entry which is preliminary data.</text>
</comment>
<dbReference type="Proteomes" id="UP001596356">
    <property type="component" value="Unassembled WGS sequence"/>
</dbReference>
<dbReference type="InterPro" id="IPR000551">
    <property type="entry name" value="MerR-type_HTH_dom"/>
</dbReference>
<dbReference type="PANTHER" id="PTHR30204:SF98">
    <property type="entry name" value="HTH-TYPE TRANSCRIPTIONAL REGULATOR ADHR"/>
    <property type="match status" value="1"/>
</dbReference>